<sequence>MHGRFSTASRADAVSLGRYWGWLPDTEAMSTHWVPPALDYHPSTGLRSRCGRRCLPSERTHHWRKLPRCGDCEAALR</sequence>
<organism evidence="1 2">
    <name type="scientific">Amycolatopsis rhizosphaerae</name>
    <dbReference type="NCBI Taxonomy" id="2053003"/>
    <lineage>
        <taxon>Bacteria</taxon>
        <taxon>Bacillati</taxon>
        <taxon>Actinomycetota</taxon>
        <taxon>Actinomycetes</taxon>
        <taxon>Pseudonocardiales</taxon>
        <taxon>Pseudonocardiaceae</taxon>
        <taxon>Amycolatopsis</taxon>
    </lineage>
</organism>
<reference evidence="1 2" key="2">
    <citation type="submission" date="2019-08" db="EMBL/GenBank/DDBJ databases">
        <title>Amycolatopsis acidicola sp. nov., isolated from peat swamp forest soil.</title>
        <authorList>
            <person name="Srisuk N."/>
        </authorList>
    </citation>
    <scope>NUCLEOTIDE SEQUENCE [LARGE SCALE GENOMIC DNA]</scope>
    <source>
        <strain evidence="1 2">TBRC 6029</strain>
    </source>
</reference>
<evidence type="ECO:0000313" key="1">
    <source>
        <dbReference type="EMBL" id="TVT28657.1"/>
    </source>
</evidence>
<accession>A0A558AWK6</accession>
<keyword evidence="2" id="KW-1185">Reference proteome</keyword>
<dbReference type="AlphaFoldDB" id="A0A558AWK6"/>
<comment type="caution">
    <text evidence="1">The sequence shown here is derived from an EMBL/GenBank/DDBJ whole genome shotgun (WGS) entry which is preliminary data.</text>
</comment>
<gene>
    <name evidence="1" type="ORF">FNH05_29960</name>
</gene>
<name>A0A558AWK6_9PSEU</name>
<dbReference type="Proteomes" id="UP000320011">
    <property type="component" value="Unassembled WGS sequence"/>
</dbReference>
<evidence type="ECO:0000313" key="2">
    <source>
        <dbReference type="Proteomes" id="UP000320011"/>
    </source>
</evidence>
<proteinExistence type="predicted"/>
<protein>
    <submittedName>
        <fullName evidence="1">Uncharacterized protein</fullName>
    </submittedName>
</protein>
<dbReference type="EMBL" id="VJWX01000441">
    <property type="protein sequence ID" value="TVT28657.1"/>
    <property type="molecule type" value="Genomic_DNA"/>
</dbReference>
<reference evidence="1 2" key="1">
    <citation type="submission" date="2019-07" db="EMBL/GenBank/DDBJ databases">
        <authorList>
            <person name="Duangmal K."/>
            <person name="Teo W.F.A."/>
        </authorList>
    </citation>
    <scope>NUCLEOTIDE SEQUENCE [LARGE SCALE GENOMIC DNA]</scope>
    <source>
        <strain evidence="1 2">TBRC 6029</strain>
    </source>
</reference>